<dbReference type="EMBL" id="JACAGK010000021">
    <property type="protein sequence ID" value="MDM1048401.1"/>
    <property type="molecule type" value="Genomic_DNA"/>
</dbReference>
<comment type="caution">
    <text evidence="1">The sequence shown here is derived from an EMBL/GenBank/DDBJ whole genome shotgun (WGS) entry which is preliminary data.</text>
</comment>
<proteinExistence type="predicted"/>
<reference evidence="1" key="1">
    <citation type="submission" date="2020-06" db="EMBL/GenBank/DDBJ databases">
        <authorList>
            <person name="Dong N."/>
        </authorList>
    </citation>
    <scope>NUCLEOTIDE SEQUENCE</scope>
    <source>
        <strain evidence="1">R1692</strain>
    </source>
</reference>
<keyword evidence="2" id="KW-1185">Reference proteome</keyword>
<accession>A0ABT7NMA4</accession>
<dbReference type="RefSeq" id="WP_286651209.1">
    <property type="nucleotide sequence ID" value="NZ_JACAGK010000021.1"/>
</dbReference>
<protein>
    <submittedName>
        <fullName evidence="1">Uncharacterized protein</fullName>
    </submittedName>
</protein>
<dbReference type="Proteomes" id="UP001170954">
    <property type="component" value="Unassembled WGS sequence"/>
</dbReference>
<name>A0ABT7NMA4_9SPHI</name>
<reference evidence="1" key="2">
    <citation type="journal article" date="2022" name="Sci. Total Environ.">
        <title>Prevalence, transmission, and molecular epidemiology of tet(X)-positive bacteria among humans, animals, and environmental niches in China: An epidemiological, and genomic-based study.</title>
        <authorList>
            <person name="Dong N."/>
            <person name="Zeng Y."/>
            <person name="Cai C."/>
            <person name="Sun C."/>
            <person name="Lu J."/>
            <person name="Liu C."/>
            <person name="Zhou H."/>
            <person name="Sun Q."/>
            <person name="Shu L."/>
            <person name="Wang H."/>
            <person name="Wang Y."/>
            <person name="Wang S."/>
            <person name="Wu C."/>
            <person name="Chan E.W."/>
            <person name="Chen G."/>
            <person name="Shen Z."/>
            <person name="Chen S."/>
            <person name="Zhang R."/>
        </authorList>
    </citation>
    <scope>NUCLEOTIDE SEQUENCE</scope>
    <source>
        <strain evidence="1">R1692</strain>
    </source>
</reference>
<evidence type="ECO:0000313" key="2">
    <source>
        <dbReference type="Proteomes" id="UP001170954"/>
    </source>
</evidence>
<organism evidence="1 2">
    <name type="scientific">Sphingobacterium hotanense</name>
    <dbReference type="NCBI Taxonomy" id="649196"/>
    <lineage>
        <taxon>Bacteria</taxon>
        <taxon>Pseudomonadati</taxon>
        <taxon>Bacteroidota</taxon>
        <taxon>Sphingobacteriia</taxon>
        <taxon>Sphingobacteriales</taxon>
        <taxon>Sphingobacteriaceae</taxon>
        <taxon>Sphingobacterium</taxon>
    </lineage>
</organism>
<evidence type="ECO:0000313" key="1">
    <source>
        <dbReference type="EMBL" id="MDM1048401.1"/>
    </source>
</evidence>
<sequence length="75" mass="8431">MIRSPLGKRKMLHEHTSGMQKGHVKLRGGERVITSAMEVPERPVQIDAKLTIMVPVTDHRSAEQIRIDYLAKVAS</sequence>
<gene>
    <name evidence="1" type="ORF">HX018_09145</name>
</gene>